<dbReference type="GO" id="GO:0003677">
    <property type="term" value="F:DNA binding"/>
    <property type="evidence" value="ECO:0007669"/>
    <property type="project" value="InterPro"/>
</dbReference>
<dbReference type="RefSeq" id="WP_179636396.1">
    <property type="nucleotide sequence ID" value="NZ_JACCFH010000002.1"/>
</dbReference>
<gene>
    <name evidence="2" type="ORF">BDD16_004574</name>
</gene>
<dbReference type="Gene3D" id="1.10.260.40">
    <property type="entry name" value="lambda repressor-like DNA-binding domains"/>
    <property type="match status" value="1"/>
</dbReference>
<organism evidence="2 3">
    <name type="scientific">Sphaerotilus montanus</name>
    <dbReference type="NCBI Taxonomy" id="522889"/>
    <lineage>
        <taxon>Bacteria</taxon>
        <taxon>Pseudomonadati</taxon>
        <taxon>Pseudomonadota</taxon>
        <taxon>Betaproteobacteria</taxon>
        <taxon>Burkholderiales</taxon>
        <taxon>Sphaerotilaceae</taxon>
        <taxon>Sphaerotilus</taxon>
    </lineage>
</organism>
<dbReference type="PROSITE" id="PS50943">
    <property type="entry name" value="HTH_CROC1"/>
    <property type="match status" value="1"/>
</dbReference>
<dbReference type="SMART" id="SM00530">
    <property type="entry name" value="HTH_XRE"/>
    <property type="match status" value="1"/>
</dbReference>
<dbReference type="InterPro" id="IPR001387">
    <property type="entry name" value="Cro/C1-type_HTH"/>
</dbReference>
<dbReference type="Proteomes" id="UP000518288">
    <property type="component" value="Unassembled WGS sequence"/>
</dbReference>
<reference evidence="2 3" key="1">
    <citation type="submission" date="2020-07" db="EMBL/GenBank/DDBJ databases">
        <title>Genomic Encyclopedia of Archaeal and Bacterial Type Strains, Phase II (KMG-II): from individual species to whole genera.</title>
        <authorList>
            <person name="Goeker M."/>
        </authorList>
    </citation>
    <scope>NUCLEOTIDE SEQUENCE [LARGE SCALE GENOMIC DNA]</scope>
    <source>
        <strain evidence="2 3">DSM 21226</strain>
    </source>
</reference>
<protein>
    <submittedName>
        <fullName evidence="2">Putative transcriptional regulator</fullName>
    </submittedName>
</protein>
<accession>A0A7Y9R1H9</accession>
<evidence type="ECO:0000259" key="1">
    <source>
        <dbReference type="PROSITE" id="PS50943"/>
    </source>
</evidence>
<dbReference type="Pfam" id="PF13443">
    <property type="entry name" value="HTH_26"/>
    <property type="match status" value="1"/>
</dbReference>
<sequence>MLRCHLSTLMGRDKLRISDVARLTGLNRSTIAALYRETATRVDLSTIEALCKLFRCSVGELLEHVQASAPTRPHPTERGPA</sequence>
<keyword evidence="3" id="KW-1185">Reference proteome</keyword>
<name>A0A7Y9R1H9_9BURK</name>
<evidence type="ECO:0000313" key="2">
    <source>
        <dbReference type="EMBL" id="NYG35512.1"/>
    </source>
</evidence>
<proteinExistence type="predicted"/>
<dbReference type="CDD" id="cd00093">
    <property type="entry name" value="HTH_XRE"/>
    <property type="match status" value="1"/>
</dbReference>
<dbReference type="AlphaFoldDB" id="A0A7Y9R1H9"/>
<dbReference type="SUPFAM" id="SSF47413">
    <property type="entry name" value="lambda repressor-like DNA-binding domains"/>
    <property type="match status" value="1"/>
</dbReference>
<comment type="caution">
    <text evidence="2">The sequence shown here is derived from an EMBL/GenBank/DDBJ whole genome shotgun (WGS) entry which is preliminary data.</text>
</comment>
<dbReference type="EMBL" id="JACCFH010000002">
    <property type="protein sequence ID" value="NYG35512.1"/>
    <property type="molecule type" value="Genomic_DNA"/>
</dbReference>
<evidence type="ECO:0000313" key="3">
    <source>
        <dbReference type="Proteomes" id="UP000518288"/>
    </source>
</evidence>
<feature type="domain" description="HTH cro/C1-type" evidence="1">
    <location>
        <begin position="14"/>
        <end position="61"/>
    </location>
</feature>
<dbReference type="InterPro" id="IPR010982">
    <property type="entry name" value="Lambda_DNA-bd_dom_sf"/>
</dbReference>